<reference evidence="2 3" key="1">
    <citation type="submission" date="2019-02" db="EMBL/GenBank/DDBJ databases">
        <title>Deep-cultivation of Planctomycetes and their phenomic and genomic characterization uncovers novel biology.</title>
        <authorList>
            <person name="Wiegand S."/>
            <person name="Jogler M."/>
            <person name="Boedeker C."/>
            <person name="Pinto D."/>
            <person name="Vollmers J."/>
            <person name="Rivas-Marin E."/>
            <person name="Kohn T."/>
            <person name="Peeters S.H."/>
            <person name="Heuer A."/>
            <person name="Rast P."/>
            <person name="Oberbeckmann S."/>
            <person name="Bunk B."/>
            <person name="Jeske O."/>
            <person name="Meyerdierks A."/>
            <person name="Storesund J.E."/>
            <person name="Kallscheuer N."/>
            <person name="Luecker S."/>
            <person name="Lage O.M."/>
            <person name="Pohl T."/>
            <person name="Merkel B.J."/>
            <person name="Hornburger P."/>
            <person name="Mueller R.-W."/>
            <person name="Bruemmer F."/>
            <person name="Labrenz M."/>
            <person name="Spormann A.M."/>
            <person name="Op den Camp H."/>
            <person name="Overmann J."/>
            <person name="Amann R."/>
            <person name="Jetten M.S.M."/>
            <person name="Mascher T."/>
            <person name="Medema M.H."/>
            <person name="Devos D.P."/>
            <person name="Kaster A.-K."/>
            <person name="Ovreas L."/>
            <person name="Rohde M."/>
            <person name="Galperin M.Y."/>
            <person name="Jogler C."/>
        </authorList>
    </citation>
    <scope>NUCLEOTIDE SEQUENCE [LARGE SCALE GENOMIC DNA]</scope>
    <source>
        <strain evidence="2 3">Pan216</strain>
    </source>
</reference>
<dbReference type="KEGG" id="knv:Pan216_40060"/>
<organism evidence="2 3">
    <name type="scientific">Kolteria novifilia</name>
    <dbReference type="NCBI Taxonomy" id="2527975"/>
    <lineage>
        <taxon>Bacteria</taxon>
        <taxon>Pseudomonadati</taxon>
        <taxon>Planctomycetota</taxon>
        <taxon>Planctomycetia</taxon>
        <taxon>Kolteriales</taxon>
        <taxon>Kolteriaceae</taxon>
        <taxon>Kolteria</taxon>
    </lineage>
</organism>
<sequence>MADGSPSPTLVEVVQRDQCPPKCTDKSTTRRRDHEVTVPRWGKATLFLRLELWATIAILSSASTSSGPVTPLTDPLPSYSMQPIRPLDCRPSRHLVSLSPFANVRCPSARKSFSILSALVAPPGAIRPDRRLYRSCAGLSTDKPEEAPRGGDFPSDFLPRAGFQQRRPWTRPPRHDH</sequence>
<feature type="compositionally biased region" description="Basic residues" evidence="1">
    <location>
        <begin position="168"/>
        <end position="177"/>
    </location>
</feature>
<accession>A0A518B829</accession>
<proteinExistence type="predicted"/>
<dbReference type="Proteomes" id="UP000317093">
    <property type="component" value="Chromosome"/>
</dbReference>
<protein>
    <submittedName>
        <fullName evidence="2">Uncharacterized protein</fullName>
    </submittedName>
</protein>
<name>A0A518B829_9BACT</name>
<gene>
    <name evidence="2" type="ORF">Pan216_40060</name>
</gene>
<dbReference type="AlphaFoldDB" id="A0A518B829"/>
<evidence type="ECO:0000313" key="2">
    <source>
        <dbReference type="EMBL" id="QDU63131.1"/>
    </source>
</evidence>
<evidence type="ECO:0000256" key="1">
    <source>
        <dbReference type="SAM" id="MobiDB-lite"/>
    </source>
</evidence>
<dbReference type="EMBL" id="CP036279">
    <property type="protein sequence ID" value="QDU63131.1"/>
    <property type="molecule type" value="Genomic_DNA"/>
</dbReference>
<keyword evidence="3" id="KW-1185">Reference proteome</keyword>
<feature type="region of interest" description="Disordered" evidence="1">
    <location>
        <begin position="138"/>
        <end position="177"/>
    </location>
</feature>
<evidence type="ECO:0000313" key="3">
    <source>
        <dbReference type="Proteomes" id="UP000317093"/>
    </source>
</evidence>